<evidence type="ECO:0000313" key="2">
    <source>
        <dbReference type="EMBL" id="VVA97379.1"/>
    </source>
</evidence>
<sequence>MVEGLKAENVWLVLQTIHQDIQYGLRSFENFVITFYSREGNKAANRIAKEAISMENNAHRLYSLAPSWLNACIEADKP</sequence>
<dbReference type="OrthoDB" id="1021825at2759"/>
<name>A0A565B8Z6_9BRAS</name>
<dbReference type="Pfam" id="PF13456">
    <property type="entry name" value="RVT_3"/>
    <property type="match status" value="1"/>
</dbReference>
<dbReference type="GO" id="GO:0004523">
    <property type="term" value="F:RNA-DNA hybrid ribonuclease activity"/>
    <property type="evidence" value="ECO:0007669"/>
    <property type="project" value="InterPro"/>
</dbReference>
<gene>
    <name evidence="2" type="ORF">ANE_LOCUS7824</name>
</gene>
<dbReference type="GO" id="GO:0003676">
    <property type="term" value="F:nucleic acid binding"/>
    <property type="evidence" value="ECO:0007669"/>
    <property type="project" value="InterPro"/>
</dbReference>
<reference evidence="2" key="1">
    <citation type="submission" date="2019-07" db="EMBL/GenBank/DDBJ databases">
        <authorList>
            <person name="Dittberner H."/>
        </authorList>
    </citation>
    <scope>NUCLEOTIDE SEQUENCE [LARGE SCALE GENOMIC DNA]</scope>
</reference>
<dbReference type="Proteomes" id="UP000489600">
    <property type="component" value="Unassembled WGS sequence"/>
</dbReference>
<organism evidence="2 3">
    <name type="scientific">Arabis nemorensis</name>
    <dbReference type="NCBI Taxonomy" id="586526"/>
    <lineage>
        <taxon>Eukaryota</taxon>
        <taxon>Viridiplantae</taxon>
        <taxon>Streptophyta</taxon>
        <taxon>Embryophyta</taxon>
        <taxon>Tracheophyta</taxon>
        <taxon>Spermatophyta</taxon>
        <taxon>Magnoliopsida</taxon>
        <taxon>eudicotyledons</taxon>
        <taxon>Gunneridae</taxon>
        <taxon>Pentapetalae</taxon>
        <taxon>rosids</taxon>
        <taxon>malvids</taxon>
        <taxon>Brassicales</taxon>
        <taxon>Brassicaceae</taxon>
        <taxon>Arabideae</taxon>
        <taxon>Arabis</taxon>
    </lineage>
</organism>
<dbReference type="EMBL" id="CABITT030000003">
    <property type="protein sequence ID" value="VVA97379.1"/>
    <property type="molecule type" value="Genomic_DNA"/>
</dbReference>
<accession>A0A565B8Z6</accession>
<evidence type="ECO:0000313" key="3">
    <source>
        <dbReference type="Proteomes" id="UP000489600"/>
    </source>
</evidence>
<dbReference type="InterPro" id="IPR002156">
    <property type="entry name" value="RNaseH_domain"/>
</dbReference>
<dbReference type="AlphaFoldDB" id="A0A565B8Z6"/>
<feature type="domain" description="RNase H type-1" evidence="1">
    <location>
        <begin position="14"/>
        <end position="51"/>
    </location>
</feature>
<evidence type="ECO:0000259" key="1">
    <source>
        <dbReference type="Pfam" id="PF13456"/>
    </source>
</evidence>
<protein>
    <recommendedName>
        <fullName evidence="1">RNase H type-1 domain-containing protein</fullName>
    </recommendedName>
</protein>
<keyword evidence="3" id="KW-1185">Reference proteome</keyword>
<comment type="caution">
    <text evidence="2">The sequence shown here is derived from an EMBL/GenBank/DDBJ whole genome shotgun (WGS) entry which is preliminary data.</text>
</comment>
<proteinExistence type="predicted"/>